<dbReference type="EMBL" id="CPZF01000009">
    <property type="protein sequence ID" value="CNG10188.1"/>
    <property type="molecule type" value="Genomic_DNA"/>
</dbReference>
<dbReference type="Pfam" id="PF05106">
    <property type="entry name" value="Phage_holin_3_1"/>
    <property type="match status" value="1"/>
</dbReference>
<reference evidence="4 5" key="1">
    <citation type="submission" date="2015-03" db="EMBL/GenBank/DDBJ databases">
        <authorList>
            <consortium name="Pathogen Informatics"/>
            <person name="Murphy D."/>
        </authorList>
    </citation>
    <scope>NUCLEOTIDE SEQUENCE [LARGE SCALE GENOMIC DNA]</scope>
    <source>
        <strain evidence="2 5">IP05342</strain>
        <strain evidence="3 4">IP27818</strain>
    </source>
</reference>
<comment type="caution">
    <text evidence="3">The sequence shown here is derived from an EMBL/GenBank/DDBJ whole genome shotgun (WGS) entry which is preliminary data.</text>
</comment>
<evidence type="ECO:0000313" key="4">
    <source>
        <dbReference type="Proteomes" id="UP000041356"/>
    </source>
</evidence>
<keyword evidence="1" id="KW-0812">Transmembrane</keyword>
<feature type="transmembrane region" description="Helical" evidence="1">
    <location>
        <begin position="75"/>
        <end position="92"/>
    </location>
</feature>
<accession>A0A9P1PXL7</accession>
<evidence type="ECO:0000313" key="3">
    <source>
        <dbReference type="EMBL" id="CNG10188.1"/>
    </source>
</evidence>
<dbReference type="RefSeq" id="WP_049602198.1">
    <property type="nucleotide sequence ID" value="NZ_CP158632.1"/>
</dbReference>
<dbReference type="EMBL" id="CPXJ01000053">
    <property type="protein sequence ID" value="CNE38808.1"/>
    <property type="molecule type" value="Genomic_DNA"/>
</dbReference>
<keyword evidence="5" id="KW-1185">Reference proteome</keyword>
<protein>
    <submittedName>
        <fullName evidence="3">Phage holin</fullName>
    </submittedName>
</protein>
<keyword evidence="1" id="KW-1133">Transmembrane helix</keyword>
<feature type="transmembrane region" description="Helical" evidence="1">
    <location>
        <begin position="24"/>
        <end position="42"/>
    </location>
</feature>
<organism evidence="3 4">
    <name type="scientific">Yersinia enterocolitica</name>
    <dbReference type="NCBI Taxonomy" id="630"/>
    <lineage>
        <taxon>Bacteria</taxon>
        <taxon>Pseudomonadati</taxon>
        <taxon>Pseudomonadota</taxon>
        <taxon>Gammaproteobacteria</taxon>
        <taxon>Enterobacterales</taxon>
        <taxon>Yersiniaceae</taxon>
        <taxon>Yersinia</taxon>
    </lineage>
</organism>
<sequence>MKMHNSPDVWTLIVTWVAEHRGELLSALVAAIMALLRGWYAGGGRTQRMLDAAMCSIIAWFLKDIFVLLSIDQGWAMVSSVFIGYLGTDYIGSVLKRIVGNKTGAGNANQ</sequence>
<dbReference type="Proteomes" id="UP000041356">
    <property type="component" value="Unassembled WGS sequence"/>
</dbReference>
<evidence type="ECO:0000256" key="1">
    <source>
        <dbReference type="SAM" id="Phobius"/>
    </source>
</evidence>
<evidence type="ECO:0000313" key="5">
    <source>
        <dbReference type="Proteomes" id="UP000041601"/>
    </source>
</evidence>
<evidence type="ECO:0000313" key="2">
    <source>
        <dbReference type="EMBL" id="CNE38808.1"/>
    </source>
</evidence>
<dbReference type="Proteomes" id="UP000041601">
    <property type="component" value="Unassembled WGS sequence"/>
</dbReference>
<dbReference type="AlphaFoldDB" id="A0A9P1PXL7"/>
<dbReference type="InterPro" id="IPR006481">
    <property type="entry name" value="Phage_lambda_GpS_holin"/>
</dbReference>
<name>A0A9P1PXL7_YEREN</name>
<gene>
    <name evidence="3" type="ORF">ERS137939_03232</name>
    <name evidence="2" type="ORF">ERS137959_03666</name>
</gene>
<keyword evidence="1" id="KW-0472">Membrane</keyword>
<dbReference type="NCBIfam" id="TIGR01594">
    <property type="entry name" value="holin_lambda"/>
    <property type="match status" value="1"/>
</dbReference>
<proteinExistence type="predicted"/>